<keyword evidence="10" id="KW-0966">Cell projection</keyword>
<dbReference type="GO" id="GO:0005829">
    <property type="term" value="C:cytosol"/>
    <property type="evidence" value="ECO:0007669"/>
    <property type="project" value="TreeGrafter"/>
</dbReference>
<feature type="domain" description="Flagellar hook protein FlgE D2" evidence="8">
    <location>
        <begin position="744"/>
        <end position="863"/>
    </location>
</feature>
<reference evidence="11" key="1">
    <citation type="submission" date="2021-04" db="EMBL/GenBank/DDBJ databases">
        <title>A novel Synergistetes isolate from a pyrite-forming mixed culture.</title>
        <authorList>
            <person name="Bunk B."/>
            <person name="Sproer C."/>
            <person name="Spring S."/>
            <person name="Pester M."/>
        </authorList>
    </citation>
    <scope>NUCLEOTIDE SEQUENCE [LARGE SCALE GENOMIC DNA]</scope>
    <source>
        <strain evidence="11">J.5.4.2-T.3.5.2</strain>
    </source>
</reference>
<dbReference type="GO" id="GO:0009425">
    <property type="term" value="C:bacterial-type flagellum basal body"/>
    <property type="evidence" value="ECO:0007669"/>
    <property type="project" value="UniProtKB-SubCell"/>
</dbReference>
<comment type="function">
    <text evidence="5">A flexible structure which links the flagellar filament to the drive apparatus in the basal body.</text>
</comment>
<evidence type="ECO:0000259" key="6">
    <source>
        <dbReference type="Pfam" id="PF00460"/>
    </source>
</evidence>
<dbReference type="GO" id="GO:0009424">
    <property type="term" value="C:bacterial-type flagellum hook"/>
    <property type="evidence" value="ECO:0007669"/>
    <property type="project" value="TreeGrafter"/>
</dbReference>
<dbReference type="GO" id="GO:0071978">
    <property type="term" value="P:bacterial-type flagellum-dependent swarming motility"/>
    <property type="evidence" value="ECO:0007669"/>
    <property type="project" value="TreeGrafter"/>
</dbReference>
<evidence type="ECO:0000313" key="10">
    <source>
        <dbReference type="EMBL" id="QTX31661.1"/>
    </source>
</evidence>
<evidence type="ECO:0000259" key="8">
    <source>
        <dbReference type="Pfam" id="PF07559"/>
    </source>
</evidence>
<evidence type="ECO:0000256" key="3">
    <source>
        <dbReference type="ARBA" id="ARBA00019015"/>
    </source>
</evidence>
<feature type="domain" description="Flagellar hook protein FlgE/F/G-like D1" evidence="9">
    <location>
        <begin position="95"/>
        <end position="163"/>
    </location>
</feature>
<dbReference type="Gene3D" id="2.60.98.20">
    <property type="entry name" value="Flagellar hook protein FlgE"/>
    <property type="match status" value="1"/>
</dbReference>
<evidence type="ECO:0000259" key="9">
    <source>
        <dbReference type="Pfam" id="PF22692"/>
    </source>
</evidence>
<dbReference type="InterPro" id="IPR053967">
    <property type="entry name" value="LlgE_F_G-like_D1"/>
</dbReference>
<dbReference type="PANTHER" id="PTHR30435">
    <property type="entry name" value="FLAGELLAR PROTEIN"/>
    <property type="match status" value="1"/>
</dbReference>
<dbReference type="NCBIfam" id="TIGR03506">
    <property type="entry name" value="FlgEFG_subfam"/>
    <property type="match status" value="2"/>
</dbReference>
<dbReference type="SUPFAM" id="SSF117143">
    <property type="entry name" value="Flagellar hook protein flgE"/>
    <property type="match status" value="1"/>
</dbReference>
<protein>
    <recommendedName>
        <fullName evidence="3 5">Flagellar hook protein FlgE</fullName>
    </recommendedName>
</protein>
<dbReference type="InterPro" id="IPR037058">
    <property type="entry name" value="Falgellar_hook_FlgE_sf"/>
</dbReference>
<evidence type="ECO:0000256" key="4">
    <source>
        <dbReference type="ARBA" id="ARBA00023143"/>
    </source>
</evidence>
<dbReference type="RefSeq" id="WP_274372831.1">
    <property type="nucleotide sequence ID" value="NZ_CP072943.1"/>
</dbReference>
<accession>A0A9Q7EY59</accession>
<dbReference type="Pfam" id="PF00460">
    <property type="entry name" value="Flg_bb_rod"/>
    <property type="match status" value="1"/>
</dbReference>
<dbReference type="InterPro" id="IPR037925">
    <property type="entry name" value="FlgE/F/G-like"/>
</dbReference>
<name>A0A9Q7EY59_9BACT</name>
<comment type="subcellular location">
    <subcellularLocation>
        <location evidence="1 5">Bacterial flagellum basal body</location>
    </subcellularLocation>
</comment>
<organism evidence="10 11">
    <name type="scientific">Aminithiophilus ramosus</name>
    <dbReference type="NCBI Taxonomy" id="3029084"/>
    <lineage>
        <taxon>Bacteria</taxon>
        <taxon>Thermotogati</taxon>
        <taxon>Synergistota</taxon>
        <taxon>Synergistia</taxon>
        <taxon>Synergistales</taxon>
        <taxon>Aminithiophilaceae</taxon>
        <taxon>Aminithiophilus</taxon>
    </lineage>
</organism>
<evidence type="ECO:0000313" key="11">
    <source>
        <dbReference type="Proteomes" id="UP000671879"/>
    </source>
</evidence>
<dbReference type="Proteomes" id="UP000671879">
    <property type="component" value="Chromosome"/>
</dbReference>
<feature type="domain" description="Flagellar basal body rod protein N-terminal" evidence="6">
    <location>
        <begin position="14"/>
        <end position="35"/>
    </location>
</feature>
<keyword evidence="10" id="KW-0969">Cilium</keyword>
<dbReference type="InterPro" id="IPR010930">
    <property type="entry name" value="Flg_bb/hook_C_dom"/>
</dbReference>
<evidence type="ECO:0000256" key="1">
    <source>
        <dbReference type="ARBA" id="ARBA00004117"/>
    </source>
</evidence>
<dbReference type="Pfam" id="PF07559">
    <property type="entry name" value="FlgE_D2"/>
    <property type="match status" value="1"/>
</dbReference>
<dbReference type="InterPro" id="IPR020013">
    <property type="entry name" value="Flagellar_FlgE/F/G"/>
</dbReference>
<dbReference type="PANTHER" id="PTHR30435:SF1">
    <property type="entry name" value="FLAGELLAR HOOK PROTEIN FLGE"/>
    <property type="match status" value="1"/>
</dbReference>
<dbReference type="KEGG" id="aram:KAR29_09880"/>
<keyword evidence="10" id="KW-0282">Flagellum</keyword>
<keyword evidence="4 5" id="KW-0975">Bacterial flagellum</keyword>
<proteinExistence type="inferred from homology"/>
<dbReference type="EMBL" id="CP072943">
    <property type="protein sequence ID" value="QTX31661.1"/>
    <property type="molecule type" value="Genomic_DNA"/>
</dbReference>
<dbReference type="InterPro" id="IPR011491">
    <property type="entry name" value="FlgE_D2"/>
</dbReference>
<evidence type="ECO:0000256" key="5">
    <source>
        <dbReference type="RuleBase" id="RU362116"/>
    </source>
</evidence>
<evidence type="ECO:0000259" key="7">
    <source>
        <dbReference type="Pfam" id="PF06429"/>
    </source>
</evidence>
<dbReference type="InterPro" id="IPR001444">
    <property type="entry name" value="Flag_bb_rod_N"/>
</dbReference>
<comment type="similarity">
    <text evidence="2 5">Belongs to the flagella basal body rod proteins family.</text>
</comment>
<evidence type="ECO:0000256" key="2">
    <source>
        <dbReference type="ARBA" id="ARBA00009677"/>
    </source>
</evidence>
<dbReference type="Pfam" id="PF06429">
    <property type="entry name" value="Flg_bbr_C"/>
    <property type="match status" value="1"/>
</dbReference>
<keyword evidence="11" id="KW-1185">Reference proteome</keyword>
<dbReference type="Pfam" id="PF22692">
    <property type="entry name" value="LlgE_F_G_D1"/>
    <property type="match status" value="1"/>
</dbReference>
<gene>
    <name evidence="10" type="ORF">KAR29_09880</name>
</gene>
<sequence length="983" mass="103352">MLRSLMSGVTGVRSHQTYLDVVGNNVANVNTTGFKRSTVLFQDLLYQTSSGASAPTEDLGGINPTQVGLGVKVGAIQTIHSQGNLDYTGSRNDMAISGDGYFVLEGLGETVYSRAGAFTLDGEGKLAQSGTGYRLQGYQLTVDSSDPTKYVQTSTLADIEIPMGQKMEANATTTVGYRCNLDSRVDPYLPLGVPDGMEMNVTLLGEAYTASVSEGEEASNFLVLRLENQADGTVDEIELKLTGVTQATDGTYYPVLEPVDALGHYVNFNTETGMLNVDDAQIPLGAYMNYEPVTVTDANGDETTYLAEVTEEGNTAIVRLWGAAVDTSNATDPDTFDYFEWRVPRNDDGTFDTTAVLSVVTADDIEFPATHSVLLEVSDDGQALRFKANVNPTYAPSGRNSVVSKAGTTLASLSSVPTYTGVQDDFTLSGSLSASSVAEGDTVTLTLTTTYDDGTATTQSATVDLTCTGFDDATGFATFTVTPGTDTLYYYDGSAWQSAGLAATADATHYGIAYDTGTGQLTLTQPTGASEPAANPVSVAAFATAPTAYTSSSGNAVRYSFEEGATTDDFITLSLFDGGTPAETVSLQFKGVSADGEVILVPSTTTGTVDGTDVTYGYDPATSTFTVKNTDTGATLWSYSEFNFQTTEINGGQYLVDFGSSTAGGANYGDTITLWGPNAQGTMEPFTFGTGLTYSGGAYSGSAQVTGLTGGVTVTAIPNPSDSRKVLFSYESNAGGTQVASVTQNLASQHSSKVSTYDTLGNEHTLEVVWQKVGNNLWSWTAYLPDESTIPLQNNTGILRFTSDGKLEMGGTAEIGISYSAIGAEDATVTLDFSGESFDEEPIEGVTQFGSAFSTKAYTQDGYEMGVLEDYSVTSDGVILGVYSNDQSRALSRVALALFANPQGLNKEGDTVFTASANSGLPQIGSPTEGGAGSISGGNLEMSNVDLTEEFVRLILAQRGFQANARVITTSDDVLQELINLKR</sequence>
<feature type="domain" description="Flagellar basal-body/hook protein C-terminal" evidence="7">
    <location>
        <begin position="938"/>
        <end position="981"/>
    </location>
</feature>
<dbReference type="AlphaFoldDB" id="A0A9Q7EY59"/>